<dbReference type="EMBL" id="QLMJ01000028">
    <property type="protein sequence ID" value="RAK26221.1"/>
    <property type="molecule type" value="Genomic_DNA"/>
</dbReference>
<evidence type="ECO:0008006" key="3">
    <source>
        <dbReference type="Google" id="ProtNLM"/>
    </source>
</evidence>
<reference evidence="1 2" key="1">
    <citation type="submission" date="2018-06" db="EMBL/GenBank/DDBJ databases">
        <title>Genomic Encyclopedia of Type Strains, Phase III (KMG-III): the genomes of soil and plant-associated and newly described type strains.</title>
        <authorList>
            <person name="Whitman W."/>
        </authorList>
    </citation>
    <scope>NUCLEOTIDE SEQUENCE [LARGE SCALE GENOMIC DNA]</scope>
    <source>
        <strain evidence="1 2">CGMCC 4.7090</strain>
    </source>
</reference>
<organism evidence="1 2">
    <name type="scientific">Actinoplanes lutulentus</name>
    <dbReference type="NCBI Taxonomy" id="1287878"/>
    <lineage>
        <taxon>Bacteria</taxon>
        <taxon>Bacillati</taxon>
        <taxon>Actinomycetota</taxon>
        <taxon>Actinomycetes</taxon>
        <taxon>Micromonosporales</taxon>
        <taxon>Micromonosporaceae</taxon>
        <taxon>Actinoplanes</taxon>
    </lineage>
</organism>
<evidence type="ECO:0000313" key="1">
    <source>
        <dbReference type="EMBL" id="RAK26221.1"/>
    </source>
</evidence>
<dbReference type="AlphaFoldDB" id="A0A327Z600"/>
<comment type="caution">
    <text evidence="1">The sequence shown here is derived from an EMBL/GenBank/DDBJ whole genome shotgun (WGS) entry which is preliminary data.</text>
</comment>
<sequence>MIRVIVRRMSGPGDVPPQILERLRPICRGLPDIYEEPAWIGVRWRIRSRTVAHVYVPDPDRFPAYAEHVTDGEMPAVMTFRVPIEDMLGVAVARFPFFQAPWGTNVAAVILGDHTDWTEIAELITDSYCEMAPKFLAARVTGTASSPPVGR</sequence>
<proteinExistence type="predicted"/>
<dbReference type="Proteomes" id="UP000249341">
    <property type="component" value="Unassembled WGS sequence"/>
</dbReference>
<gene>
    <name evidence="1" type="ORF">B0I29_12853</name>
</gene>
<keyword evidence="2" id="KW-1185">Reference proteome</keyword>
<evidence type="ECO:0000313" key="2">
    <source>
        <dbReference type="Proteomes" id="UP000249341"/>
    </source>
</evidence>
<accession>A0A327Z600</accession>
<protein>
    <recommendedName>
        <fullName evidence="3">YjbR protein</fullName>
    </recommendedName>
</protein>
<name>A0A327Z600_9ACTN</name>